<evidence type="ECO:0000256" key="7">
    <source>
        <dbReference type="ARBA" id="ARBA00022670"/>
    </source>
</evidence>
<keyword evidence="11" id="KW-0482">Metalloprotease</keyword>
<evidence type="ECO:0000256" key="1">
    <source>
        <dbReference type="ARBA" id="ARBA00000098"/>
    </source>
</evidence>
<comment type="caution">
    <text evidence="15">The sequence shown here is derived from an EMBL/GenBank/DDBJ whole genome shotgun (WGS) entry which is preliminary data.</text>
</comment>
<dbReference type="PANTHER" id="PTHR11533:SF174">
    <property type="entry name" value="PUROMYCIN-SENSITIVE AMINOPEPTIDASE-RELATED"/>
    <property type="match status" value="1"/>
</dbReference>
<reference evidence="16" key="1">
    <citation type="journal article" date="2019" name="Int. J. Syst. Evol. Microbiol.">
        <title>The Global Catalogue of Microorganisms (GCM) 10K type strain sequencing project: providing services to taxonomists for standard genome sequencing and annotation.</title>
        <authorList>
            <consortium name="The Broad Institute Genomics Platform"/>
            <consortium name="The Broad Institute Genome Sequencing Center for Infectious Disease"/>
            <person name="Wu L."/>
            <person name="Ma J."/>
        </authorList>
    </citation>
    <scope>NUCLEOTIDE SEQUENCE [LARGE SCALE GENOMIC DNA]</scope>
    <source>
        <strain evidence="16">JCM 14545</strain>
    </source>
</reference>
<dbReference type="Pfam" id="PF01433">
    <property type="entry name" value="Peptidase_M1"/>
    <property type="match status" value="1"/>
</dbReference>
<comment type="similarity">
    <text evidence="3">Belongs to the peptidase M1 family.</text>
</comment>
<evidence type="ECO:0000256" key="4">
    <source>
        <dbReference type="ARBA" id="ARBA00012564"/>
    </source>
</evidence>
<keyword evidence="10" id="KW-0862">Zinc</keyword>
<dbReference type="PANTHER" id="PTHR11533">
    <property type="entry name" value="PROTEASE M1 ZINC METALLOPROTEASE"/>
    <property type="match status" value="1"/>
</dbReference>
<keyword evidence="9" id="KW-0378">Hydrolase</keyword>
<evidence type="ECO:0000256" key="10">
    <source>
        <dbReference type="ARBA" id="ARBA00022833"/>
    </source>
</evidence>
<protein>
    <recommendedName>
        <fullName evidence="5">Aminopeptidase N</fullName>
        <ecNumber evidence="4">3.4.11.2</ecNumber>
    </recommendedName>
    <alternativeName>
        <fullName evidence="12">Alanine aminopeptidase</fullName>
    </alternativeName>
    <alternativeName>
        <fullName evidence="13">Lysyl aminopeptidase</fullName>
    </alternativeName>
</protein>
<evidence type="ECO:0000256" key="12">
    <source>
        <dbReference type="ARBA" id="ARBA00029811"/>
    </source>
</evidence>
<dbReference type="InterPro" id="IPR001930">
    <property type="entry name" value="Peptidase_M1"/>
</dbReference>
<evidence type="ECO:0000256" key="5">
    <source>
        <dbReference type="ARBA" id="ARBA00015611"/>
    </source>
</evidence>
<evidence type="ECO:0000259" key="14">
    <source>
        <dbReference type="Pfam" id="PF01433"/>
    </source>
</evidence>
<organism evidence="15 16">
    <name type="scientific">Amycolatopsis minnesotensis</name>
    <dbReference type="NCBI Taxonomy" id="337894"/>
    <lineage>
        <taxon>Bacteria</taxon>
        <taxon>Bacillati</taxon>
        <taxon>Actinomycetota</taxon>
        <taxon>Actinomycetes</taxon>
        <taxon>Pseudonocardiales</taxon>
        <taxon>Pseudonocardiaceae</taxon>
        <taxon>Amycolatopsis</taxon>
    </lineage>
</organism>
<proteinExistence type="inferred from homology"/>
<evidence type="ECO:0000256" key="3">
    <source>
        <dbReference type="ARBA" id="ARBA00010136"/>
    </source>
</evidence>
<evidence type="ECO:0000256" key="6">
    <source>
        <dbReference type="ARBA" id="ARBA00022438"/>
    </source>
</evidence>
<keyword evidence="16" id="KW-1185">Reference proteome</keyword>
<accession>A0ABP5BIF9</accession>
<evidence type="ECO:0000313" key="16">
    <source>
        <dbReference type="Proteomes" id="UP001501116"/>
    </source>
</evidence>
<dbReference type="PRINTS" id="PR00756">
    <property type="entry name" value="ALADIPTASE"/>
</dbReference>
<dbReference type="RefSeq" id="WP_344414244.1">
    <property type="nucleotide sequence ID" value="NZ_BAAANN010000004.1"/>
</dbReference>
<dbReference type="InterPro" id="IPR042097">
    <property type="entry name" value="Aminopeptidase_N-like_N_sf"/>
</dbReference>
<dbReference type="Gene3D" id="2.60.40.1730">
    <property type="entry name" value="tricorn interacting facor f3 domain"/>
    <property type="match status" value="1"/>
</dbReference>
<dbReference type="InterPro" id="IPR027268">
    <property type="entry name" value="Peptidase_M4/M1_CTD_sf"/>
</dbReference>
<keyword evidence="7" id="KW-0645">Protease</keyword>
<keyword evidence="6" id="KW-0031">Aminopeptidase</keyword>
<dbReference type="Gene3D" id="1.10.390.10">
    <property type="entry name" value="Neutral Protease Domain 2"/>
    <property type="match status" value="1"/>
</dbReference>
<gene>
    <name evidence="15" type="ORF">GCM10009754_11630</name>
</gene>
<feature type="domain" description="Peptidase M1 membrane alanine aminopeptidase" evidence="14">
    <location>
        <begin position="271"/>
        <end position="412"/>
    </location>
</feature>
<comment type="catalytic activity">
    <reaction evidence="1">
        <text>Release of an N-terminal amino acid, Xaa-|-Yaa- from a peptide, amide or arylamide. Xaa is preferably Ala, but may be most amino acids including Pro (slow action). When a terminal hydrophobic residue is followed by a prolyl residue, the two may be released as an intact Xaa-Pro dipeptide.</text>
        <dbReference type="EC" id="3.4.11.2"/>
    </reaction>
</comment>
<keyword evidence="8" id="KW-0479">Metal-binding</keyword>
<name>A0ABP5BIF9_9PSEU</name>
<comment type="cofactor">
    <cofactor evidence="2">
        <name>Zn(2+)</name>
        <dbReference type="ChEBI" id="CHEBI:29105"/>
    </cofactor>
</comment>
<dbReference type="InterPro" id="IPR050344">
    <property type="entry name" value="Peptidase_M1_aminopeptidases"/>
</dbReference>
<dbReference type="EMBL" id="BAAANN010000004">
    <property type="protein sequence ID" value="GAA1945514.1"/>
    <property type="molecule type" value="Genomic_DNA"/>
</dbReference>
<sequence>MAGTGDYDALDYAVSLEYRSASKDMAGTTTLKARATQPLSRFALDFGGGTVDKVTVDGQQARFETREEKLYVSPHRLARGAEFTVTVDYRVTRDNGPEGHGPWREIEDGFAISPQTHQTMHHVFPCKNDIADKATFTITVTAPARLTGVANGDLVETTPLAGDRAARKYRMVHPMPAADGQIAVGPYSRLTHEGPDGVTMRDVVPTAQVGQLRETLARTDDQLRWQTARLGPYPFGTYGIFAPLGAVGPYESQTMSTIDAATLASGPADYVRAHELNHQWFGASVTPKTLADDWLAEGHAHFYGAWYEADLAHPGSAEAFADSMRMFYGMDQNLRDTEGPPAAPKPISGQIQRAGGALALYALRQTVGPQLFEKVERAVVGRFKDGVLSTADYLKTAREVSGRDVTALLTDWLYAKKTPPMPGHPDWKSDAAPA</sequence>
<dbReference type="EC" id="3.4.11.2" evidence="4"/>
<dbReference type="CDD" id="cd09603">
    <property type="entry name" value="M1_APN_like"/>
    <property type="match status" value="1"/>
</dbReference>
<evidence type="ECO:0000256" key="11">
    <source>
        <dbReference type="ARBA" id="ARBA00023049"/>
    </source>
</evidence>
<dbReference type="Proteomes" id="UP001501116">
    <property type="component" value="Unassembled WGS sequence"/>
</dbReference>
<dbReference type="InterPro" id="IPR014782">
    <property type="entry name" value="Peptidase_M1_dom"/>
</dbReference>
<evidence type="ECO:0000313" key="15">
    <source>
        <dbReference type="EMBL" id="GAA1945514.1"/>
    </source>
</evidence>
<evidence type="ECO:0000256" key="9">
    <source>
        <dbReference type="ARBA" id="ARBA00022801"/>
    </source>
</evidence>
<dbReference type="SUPFAM" id="SSF55486">
    <property type="entry name" value="Metalloproteases ('zincins'), catalytic domain"/>
    <property type="match status" value="1"/>
</dbReference>
<dbReference type="SUPFAM" id="SSF63737">
    <property type="entry name" value="Leukotriene A4 hydrolase N-terminal domain"/>
    <property type="match status" value="1"/>
</dbReference>
<evidence type="ECO:0000256" key="2">
    <source>
        <dbReference type="ARBA" id="ARBA00001947"/>
    </source>
</evidence>
<evidence type="ECO:0000256" key="8">
    <source>
        <dbReference type="ARBA" id="ARBA00022723"/>
    </source>
</evidence>
<evidence type="ECO:0000256" key="13">
    <source>
        <dbReference type="ARBA" id="ARBA00031533"/>
    </source>
</evidence>